<sequence>MKKIFFTVLCSLVFLFGFGQDKITEGKIDAYLKEVIEVNEIPGAAVAVIKNGKIIYEKYFGESSLENQKPVDQNTGFRLFSTTKIITNVAIFQLIENGKLSLEDPISKYLFNLPKEWQDIKVGNLLSHSSGLPNIVAFDDIPISLPYEKRIEILATKPMEFITGNEYRYNQTNYLFLTRIIEKITGQTFDEYILQNQFPNVKSGVTFSSNMNDVFANGGVRYTYDAKTKKYQKGNTDFGKDSHSANGMIITLPEFIRWNQNLDKNIFLKEDTKSLMWKPFKYASNSRDFAYGWEIYNSNNTTSFGFTGGNETAFRKFLKDDITIIFLSNGHKYSGMYVQSQVINHVAGLIDSSLVDDHFLAHEKVNYDFLKLDIQKAIENYKTLKASHPEWDFEYRLNVIGYTFLNYGRINDAIKVFELNSKENPQSGNAFDSLADAYFNNKQFELSKQNYQKALALSPDNNNAKEMLKKLDGMIVK</sequence>
<keyword evidence="1" id="KW-0802">TPR repeat</keyword>
<dbReference type="SUPFAM" id="SSF48452">
    <property type="entry name" value="TPR-like"/>
    <property type="match status" value="1"/>
</dbReference>
<dbReference type="Gene3D" id="1.25.40.10">
    <property type="entry name" value="Tetratricopeptide repeat domain"/>
    <property type="match status" value="1"/>
</dbReference>
<keyword evidence="3" id="KW-0378">Hydrolase</keyword>
<dbReference type="Gene3D" id="3.40.710.10">
    <property type="entry name" value="DD-peptidase/beta-lactamase superfamily"/>
    <property type="match status" value="1"/>
</dbReference>
<dbReference type="GO" id="GO:0016787">
    <property type="term" value="F:hydrolase activity"/>
    <property type="evidence" value="ECO:0007669"/>
    <property type="project" value="UniProtKB-KW"/>
</dbReference>
<reference evidence="4" key="1">
    <citation type="journal article" date="2019" name="Int. J. Syst. Evol. Microbiol.">
        <title>The Global Catalogue of Microorganisms (GCM) 10K type strain sequencing project: providing services to taxonomists for standard genome sequencing and annotation.</title>
        <authorList>
            <consortium name="The Broad Institute Genomics Platform"/>
            <consortium name="The Broad Institute Genome Sequencing Center for Infectious Disease"/>
            <person name="Wu L."/>
            <person name="Ma J."/>
        </authorList>
    </citation>
    <scope>NUCLEOTIDE SEQUENCE [LARGE SCALE GENOMIC DNA]</scope>
    <source>
        <strain evidence="4">CGMCC 1.15345</strain>
    </source>
</reference>
<dbReference type="InterPro" id="IPR050789">
    <property type="entry name" value="Diverse_Enzym_Activities"/>
</dbReference>
<proteinExistence type="predicted"/>
<dbReference type="Pfam" id="PF00144">
    <property type="entry name" value="Beta-lactamase"/>
    <property type="match status" value="1"/>
</dbReference>
<evidence type="ECO:0000256" key="1">
    <source>
        <dbReference type="PROSITE-ProRule" id="PRU00339"/>
    </source>
</evidence>
<dbReference type="EMBL" id="JBHSCO010000011">
    <property type="protein sequence ID" value="MFC4394434.1"/>
    <property type="molecule type" value="Genomic_DNA"/>
</dbReference>
<feature type="domain" description="Beta-lactamase-related" evidence="2">
    <location>
        <begin position="31"/>
        <end position="332"/>
    </location>
</feature>
<gene>
    <name evidence="3" type="ORF">ACFOY0_25855</name>
</gene>
<dbReference type="InterPro" id="IPR019734">
    <property type="entry name" value="TPR_rpt"/>
</dbReference>
<evidence type="ECO:0000259" key="2">
    <source>
        <dbReference type="Pfam" id="PF00144"/>
    </source>
</evidence>
<comment type="caution">
    <text evidence="3">The sequence shown here is derived from an EMBL/GenBank/DDBJ whole genome shotgun (WGS) entry which is preliminary data.</text>
</comment>
<dbReference type="PROSITE" id="PS50005">
    <property type="entry name" value="TPR"/>
    <property type="match status" value="1"/>
</dbReference>
<accession>A0ABV8WD77</accession>
<dbReference type="Proteomes" id="UP001595719">
    <property type="component" value="Unassembled WGS sequence"/>
</dbReference>
<dbReference type="SMART" id="SM00028">
    <property type="entry name" value="TPR"/>
    <property type="match status" value="2"/>
</dbReference>
<evidence type="ECO:0000313" key="4">
    <source>
        <dbReference type="Proteomes" id="UP001595719"/>
    </source>
</evidence>
<dbReference type="RefSeq" id="WP_179001998.1">
    <property type="nucleotide sequence ID" value="NZ_JBHSCO010000011.1"/>
</dbReference>
<feature type="repeat" description="TPR" evidence="1">
    <location>
        <begin position="428"/>
        <end position="461"/>
    </location>
</feature>
<dbReference type="InterPro" id="IPR012338">
    <property type="entry name" value="Beta-lactam/transpept-like"/>
</dbReference>
<keyword evidence="4" id="KW-1185">Reference proteome</keyword>
<dbReference type="InterPro" id="IPR001466">
    <property type="entry name" value="Beta-lactam-related"/>
</dbReference>
<dbReference type="InterPro" id="IPR011990">
    <property type="entry name" value="TPR-like_helical_dom_sf"/>
</dbReference>
<organism evidence="3 4">
    <name type="scientific">Flavobacterium quisquiliarum</name>
    <dbReference type="NCBI Taxonomy" id="1834436"/>
    <lineage>
        <taxon>Bacteria</taxon>
        <taxon>Pseudomonadati</taxon>
        <taxon>Bacteroidota</taxon>
        <taxon>Flavobacteriia</taxon>
        <taxon>Flavobacteriales</taxon>
        <taxon>Flavobacteriaceae</taxon>
        <taxon>Flavobacterium</taxon>
    </lineage>
</organism>
<protein>
    <submittedName>
        <fullName evidence="3">Serine hydrolase</fullName>
    </submittedName>
</protein>
<name>A0ABV8WD77_9FLAO</name>
<dbReference type="SUPFAM" id="SSF56601">
    <property type="entry name" value="beta-lactamase/transpeptidase-like"/>
    <property type="match status" value="1"/>
</dbReference>
<dbReference type="PANTHER" id="PTHR43283">
    <property type="entry name" value="BETA-LACTAMASE-RELATED"/>
    <property type="match status" value="1"/>
</dbReference>
<evidence type="ECO:0000313" key="3">
    <source>
        <dbReference type="EMBL" id="MFC4394434.1"/>
    </source>
</evidence>